<dbReference type="SUPFAM" id="SSF52540">
    <property type="entry name" value="P-loop containing nucleoside triphosphate hydrolases"/>
    <property type="match status" value="1"/>
</dbReference>
<dbReference type="FunFam" id="3.40.50.300:FF:000514">
    <property type="entry name" value="Ribosome-releasing factor 2, mitochondrial"/>
    <property type="match status" value="1"/>
</dbReference>
<dbReference type="PANTHER" id="PTHR43261:SF1">
    <property type="entry name" value="RIBOSOME-RELEASING FACTOR 2, MITOCHONDRIAL"/>
    <property type="match status" value="1"/>
</dbReference>
<evidence type="ECO:0000256" key="2">
    <source>
        <dbReference type="ARBA" id="ARBA00022917"/>
    </source>
</evidence>
<dbReference type="SUPFAM" id="SSF50447">
    <property type="entry name" value="Translation proteins"/>
    <property type="match status" value="1"/>
</dbReference>
<evidence type="ECO:0000256" key="5">
    <source>
        <dbReference type="SAM" id="MobiDB-lite"/>
    </source>
</evidence>
<dbReference type="GO" id="GO:0032543">
    <property type="term" value="P:mitochondrial translation"/>
    <property type="evidence" value="ECO:0007669"/>
    <property type="project" value="TreeGrafter"/>
</dbReference>
<dbReference type="PANTHER" id="PTHR43261">
    <property type="entry name" value="TRANSLATION ELONGATION FACTOR G-RELATED"/>
    <property type="match status" value="1"/>
</dbReference>
<evidence type="ECO:0000313" key="9">
    <source>
        <dbReference type="Proteomes" id="UP001301350"/>
    </source>
</evidence>
<dbReference type="InterPro" id="IPR053905">
    <property type="entry name" value="EF-G-like_DII"/>
</dbReference>
<dbReference type="InterPro" id="IPR027417">
    <property type="entry name" value="P-loop_NTPase"/>
</dbReference>
<dbReference type="SUPFAM" id="SSF54211">
    <property type="entry name" value="Ribosomal protein S5 domain 2-like"/>
    <property type="match status" value="1"/>
</dbReference>
<dbReference type="Pfam" id="PF14492">
    <property type="entry name" value="EFG_III"/>
    <property type="match status" value="1"/>
</dbReference>
<dbReference type="AlphaFoldDB" id="A0AAV9IRQ4"/>
<name>A0AAV9IRQ4_CYACA</name>
<dbReference type="InterPro" id="IPR009000">
    <property type="entry name" value="Transl_B-barrel_sf"/>
</dbReference>
<dbReference type="Proteomes" id="UP001301350">
    <property type="component" value="Unassembled WGS sequence"/>
</dbReference>
<dbReference type="InterPro" id="IPR014721">
    <property type="entry name" value="Ribsml_uS5_D2-typ_fold_subgr"/>
</dbReference>
<dbReference type="GO" id="GO:0003924">
    <property type="term" value="F:GTPase activity"/>
    <property type="evidence" value="ECO:0007669"/>
    <property type="project" value="InterPro"/>
</dbReference>
<dbReference type="SMART" id="SM00838">
    <property type="entry name" value="EFG_C"/>
    <property type="match status" value="1"/>
</dbReference>
<keyword evidence="2" id="KW-0648">Protein biosynthesis</keyword>
<organism evidence="8 9">
    <name type="scientific">Cyanidium caldarium</name>
    <name type="common">Red alga</name>
    <dbReference type="NCBI Taxonomy" id="2771"/>
    <lineage>
        <taxon>Eukaryota</taxon>
        <taxon>Rhodophyta</taxon>
        <taxon>Bangiophyceae</taxon>
        <taxon>Cyanidiales</taxon>
        <taxon>Cyanidiaceae</taxon>
        <taxon>Cyanidium</taxon>
    </lineage>
</organism>
<keyword evidence="6" id="KW-0732">Signal</keyword>
<dbReference type="Gene3D" id="3.30.70.870">
    <property type="entry name" value="Elongation Factor G (Translational Gtpase), domain 3"/>
    <property type="match status" value="1"/>
</dbReference>
<dbReference type="InterPro" id="IPR035647">
    <property type="entry name" value="EFG_III/V"/>
</dbReference>
<dbReference type="PROSITE" id="PS51722">
    <property type="entry name" value="G_TR_2"/>
    <property type="match status" value="1"/>
</dbReference>
<feature type="signal peptide" evidence="6">
    <location>
        <begin position="1"/>
        <end position="22"/>
    </location>
</feature>
<evidence type="ECO:0000256" key="6">
    <source>
        <dbReference type="SAM" id="SignalP"/>
    </source>
</evidence>
<evidence type="ECO:0000256" key="1">
    <source>
        <dbReference type="ARBA" id="ARBA00022741"/>
    </source>
</evidence>
<gene>
    <name evidence="8" type="ORF">CDCA_CDCA03G1014</name>
</gene>
<evidence type="ECO:0000313" key="8">
    <source>
        <dbReference type="EMBL" id="KAK4534989.1"/>
    </source>
</evidence>
<feature type="region of interest" description="Disordered" evidence="5">
    <location>
        <begin position="644"/>
        <end position="666"/>
    </location>
</feature>
<dbReference type="PRINTS" id="PR00315">
    <property type="entry name" value="ELONGATNFCT"/>
</dbReference>
<dbReference type="GO" id="GO:0005525">
    <property type="term" value="F:GTP binding"/>
    <property type="evidence" value="ECO:0007669"/>
    <property type="project" value="UniProtKB-KW"/>
</dbReference>
<dbReference type="InterPro" id="IPR035649">
    <property type="entry name" value="EFG_V"/>
</dbReference>
<reference evidence="8 9" key="1">
    <citation type="submission" date="2022-07" db="EMBL/GenBank/DDBJ databases">
        <title>Genome-wide signatures of adaptation to extreme environments.</title>
        <authorList>
            <person name="Cho C.H."/>
            <person name="Yoon H.S."/>
        </authorList>
    </citation>
    <scope>NUCLEOTIDE SEQUENCE [LARGE SCALE GENOMIC DNA]</scope>
    <source>
        <strain evidence="8 9">DBV 063 E5</strain>
    </source>
</reference>
<comment type="caution">
    <text evidence="8">The sequence shown here is derived from an EMBL/GenBank/DDBJ whole genome shotgun (WGS) entry which is preliminary data.</text>
</comment>
<dbReference type="GO" id="GO:0032790">
    <property type="term" value="P:ribosome disassembly"/>
    <property type="evidence" value="ECO:0007669"/>
    <property type="project" value="TreeGrafter"/>
</dbReference>
<sequence>MYANSVLWWKWLAALAVRQSRTQTLVRRRGVRLPVGRRQTVDHAYPQPTLRGLVTLPQGATQADASLQRLERTRNIGIVAHVDAGKTTTTERALFYAGLSRCMGDVDRGDTIMDYLKQERERGITINAAATTLQWARHGDSSAEPTVINLIDTPGHVDFNFEVERSLRVMDGAVMILDAVEGVQAQTLAVWRQAARYRLPTVAFINKCDREGADIDHCLASMRELLRCTPVLVNTWAPMAPGEYAVLDVLHGGALLRFGGAHGERVERHELEAATAAPDTAHWRAETRRLRDRLIEAVAEHDDGVCAEYLEGQPIDPERLHRALRRATQAGHVVPVLCGSALRNAGVQPLLDAVVDYLPSPLERPDITGVDRDAVPRHRRALPQEPLTAYVFKVQHDVHRGPLAFIRVFCGGKTQPLSANTRVRALSRDASGALASIDDRVDAIFRVHADDLIPVEQATCGGIYAVSGLKHARTGDTVAVAAAAKSTDLWLPGLSAPSPVFGAALELDDGTSATAVAALNQALDTLVRDDPSLAHGIDERTGELVLRGMGELHLDIARARLEGDYGIRGLHMGAPRVAFCETIVGDASVTPDALAAAPVHRLNRKMGNTWWDAAVQVLVRPLSPEAGEVAGVVQTNRLQLREDVLPGGELGSTPQRKASRASHSLPPAVQAVERGARSALQHGPRMGYPLIGVEATVCKILTPEAAPAALSACGAEAVRDALARATPRLAEPIMRVYVRLSTAARSARGSTSAHSYLGTVVRDLSSSRRRGQVLSVDNDRATVEALVPLEGLIGYATAVRSLTAGHASVEMHFEKYDIMDEHEAKRVAAGIL</sequence>
<dbReference type="NCBIfam" id="TIGR00231">
    <property type="entry name" value="small_GTP"/>
    <property type="match status" value="1"/>
</dbReference>
<evidence type="ECO:0000256" key="3">
    <source>
        <dbReference type="ARBA" id="ARBA00023128"/>
    </source>
</evidence>
<dbReference type="InterPro" id="IPR020568">
    <property type="entry name" value="Ribosomal_Su5_D2-typ_SF"/>
</dbReference>
<protein>
    <recommendedName>
        <fullName evidence="7">Tr-type G domain-containing protein</fullName>
    </recommendedName>
</protein>
<dbReference type="PROSITE" id="PS00301">
    <property type="entry name" value="G_TR_1"/>
    <property type="match status" value="1"/>
</dbReference>
<evidence type="ECO:0000256" key="4">
    <source>
        <dbReference type="ARBA" id="ARBA00023134"/>
    </source>
</evidence>
<dbReference type="InterPro" id="IPR000640">
    <property type="entry name" value="EFG_V-like"/>
</dbReference>
<dbReference type="GO" id="GO:0005759">
    <property type="term" value="C:mitochondrial matrix"/>
    <property type="evidence" value="ECO:0007669"/>
    <property type="project" value="UniProtKB-ARBA"/>
</dbReference>
<dbReference type="Gene3D" id="3.30.230.10">
    <property type="match status" value="1"/>
</dbReference>
<keyword evidence="3" id="KW-0496">Mitochondrion</keyword>
<dbReference type="EMBL" id="JANCYW010000003">
    <property type="protein sequence ID" value="KAK4534989.1"/>
    <property type="molecule type" value="Genomic_DNA"/>
</dbReference>
<dbReference type="Pfam" id="PF22042">
    <property type="entry name" value="EF-G_D2"/>
    <property type="match status" value="1"/>
</dbReference>
<dbReference type="Pfam" id="PF00679">
    <property type="entry name" value="EFG_C"/>
    <property type="match status" value="1"/>
</dbReference>
<dbReference type="InterPro" id="IPR041095">
    <property type="entry name" value="EFG_II"/>
</dbReference>
<dbReference type="InterPro" id="IPR000795">
    <property type="entry name" value="T_Tr_GTP-bd_dom"/>
</dbReference>
<accession>A0AAV9IRQ4</accession>
<dbReference type="SUPFAM" id="SSF54980">
    <property type="entry name" value="EF-G C-terminal domain-like"/>
    <property type="match status" value="2"/>
</dbReference>
<dbReference type="Gene3D" id="3.30.70.240">
    <property type="match status" value="1"/>
</dbReference>
<dbReference type="Pfam" id="PF00009">
    <property type="entry name" value="GTP_EFTU"/>
    <property type="match status" value="1"/>
</dbReference>
<dbReference type="Gene3D" id="3.40.50.300">
    <property type="entry name" value="P-loop containing nucleotide triphosphate hydrolases"/>
    <property type="match status" value="1"/>
</dbReference>
<evidence type="ECO:0000259" key="7">
    <source>
        <dbReference type="PROSITE" id="PS51722"/>
    </source>
</evidence>
<feature type="domain" description="Tr-type G" evidence="7">
    <location>
        <begin position="71"/>
        <end position="362"/>
    </location>
</feature>
<dbReference type="Gene3D" id="2.40.30.10">
    <property type="entry name" value="Translation factors"/>
    <property type="match status" value="1"/>
</dbReference>
<feature type="chain" id="PRO_5043620042" description="Tr-type G domain-containing protein" evidence="6">
    <location>
        <begin position="23"/>
        <end position="832"/>
    </location>
</feature>
<keyword evidence="4" id="KW-0342">GTP-binding</keyword>
<keyword evidence="1" id="KW-0547">Nucleotide-binding</keyword>
<dbReference type="CDD" id="cd03713">
    <property type="entry name" value="EFG_mtEFG_C"/>
    <property type="match status" value="1"/>
</dbReference>
<dbReference type="InterPro" id="IPR031157">
    <property type="entry name" value="G_TR_CS"/>
</dbReference>
<dbReference type="InterPro" id="IPR005225">
    <property type="entry name" value="Small_GTP-bd"/>
</dbReference>
<proteinExistence type="predicted"/>
<keyword evidence="9" id="KW-1185">Reference proteome</keyword>